<reference evidence="1" key="1">
    <citation type="journal article" date="2015" name="Proc. Natl. Acad. Sci. U.S.A.">
        <title>Networks of energetic and metabolic interactions define dynamics in microbial communities.</title>
        <authorList>
            <person name="Embree M."/>
            <person name="Liu J.K."/>
            <person name="Al-Bassam M.M."/>
            <person name="Zengler K."/>
        </authorList>
    </citation>
    <scope>NUCLEOTIDE SEQUENCE</scope>
</reference>
<gene>
    <name evidence="1" type="ORF">ASZ90_002037</name>
</gene>
<proteinExistence type="predicted"/>
<dbReference type="EMBL" id="LNQE01000259">
    <property type="protein sequence ID" value="KUG28077.1"/>
    <property type="molecule type" value="Genomic_DNA"/>
</dbReference>
<dbReference type="AlphaFoldDB" id="A0A0W8G4P9"/>
<sequence>MRFRTGIMMVAVVFALLAGSAATAMAADDSGKKVDMQAMTQESSNPVGKLWMITNQFNFNLQQSPKGRLFREPHLQFNWNFQPVMTFDLSNDLRLITRPVLPVYSSPYAAGPHTVKNVSGLGDAELMAMLTPVGDSKFLWGVGPTAVFPTATDKNLGAGKWQLGGALAAVYMDEKWVAGIFPQQWWSIGGDPDRSGVSLTKAQYFLWYSPAPTWQVGMSPNILIDWMQKKSEDAVTLPIGLGVAKLVTLGELPVKIAVEADYSVIRPRNMAGTEWTFRLSITPIIPKLF</sequence>
<evidence type="ECO:0000313" key="1">
    <source>
        <dbReference type="EMBL" id="KUG28077.1"/>
    </source>
</evidence>
<comment type="caution">
    <text evidence="1">The sequence shown here is derived from an EMBL/GenBank/DDBJ whole genome shotgun (WGS) entry which is preliminary data.</text>
</comment>
<organism evidence="1">
    <name type="scientific">hydrocarbon metagenome</name>
    <dbReference type="NCBI Taxonomy" id="938273"/>
    <lineage>
        <taxon>unclassified sequences</taxon>
        <taxon>metagenomes</taxon>
        <taxon>ecological metagenomes</taxon>
    </lineage>
</organism>
<accession>A0A0W8G4P9</accession>
<name>A0A0W8G4P9_9ZZZZ</name>
<protein>
    <submittedName>
        <fullName evidence="1">Putative neuromedin u</fullName>
    </submittedName>
</protein>